<evidence type="ECO:0000313" key="4">
    <source>
        <dbReference type="Proteomes" id="UP000008963"/>
    </source>
</evidence>
<dbReference type="KEGG" id="bmx:BMS_0900"/>
<evidence type="ECO:0000259" key="2">
    <source>
        <dbReference type="Pfam" id="PF08239"/>
    </source>
</evidence>
<name>E1WX90_HALMS</name>
<evidence type="ECO:0000256" key="1">
    <source>
        <dbReference type="SAM" id="SignalP"/>
    </source>
</evidence>
<feature type="domain" description="SH3b" evidence="2">
    <location>
        <begin position="32"/>
        <end position="79"/>
    </location>
</feature>
<organism evidence="3 4">
    <name type="scientific">Halobacteriovorax marinus (strain ATCC BAA-682 / DSM 15412 / SJ)</name>
    <name type="common">Bacteriovorax marinus</name>
    <dbReference type="NCBI Taxonomy" id="862908"/>
    <lineage>
        <taxon>Bacteria</taxon>
        <taxon>Pseudomonadati</taxon>
        <taxon>Bdellovibrionota</taxon>
        <taxon>Bacteriovoracia</taxon>
        <taxon>Bacteriovoracales</taxon>
        <taxon>Halobacteriovoraceae</taxon>
        <taxon>Halobacteriovorax</taxon>
    </lineage>
</organism>
<gene>
    <name evidence="3" type="ordered locus">BMS_0900</name>
</gene>
<accession>E1WX90</accession>
<feature type="chain" id="PRO_5003154485" evidence="1">
    <location>
        <begin position="24"/>
        <end position="152"/>
    </location>
</feature>
<keyword evidence="3" id="KW-0449">Lipoprotein</keyword>
<dbReference type="Gene3D" id="2.30.30.40">
    <property type="entry name" value="SH3 Domains"/>
    <property type="match status" value="1"/>
</dbReference>
<dbReference type="EMBL" id="FQ312005">
    <property type="protein sequence ID" value="CBW25791.1"/>
    <property type="molecule type" value="Genomic_DNA"/>
</dbReference>
<proteinExistence type="predicted"/>
<dbReference type="InterPro" id="IPR003646">
    <property type="entry name" value="SH3-like_bac-type"/>
</dbReference>
<dbReference type="PATRIC" id="fig|862908.3.peg.858"/>
<keyword evidence="4" id="KW-1185">Reference proteome</keyword>
<dbReference type="AlphaFoldDB" id="E1WX90"/>
<reference evidence="4" key="1">
    <citation type="journal article" date="2013" name="ISME J.">
        <title>A small predatory core genome in the divergent marine Bacteriovorax marinus SJ and the terrestrial Bdellovibrio bacteriovorus.</title>
        <authorList>
            <person name="Crossman L.C."/>
            <person name="Chen H."/>
            <person name="Cerdeno-Tarraga A.M."/>
            <person name="Brooks K."/>
            <person name="Quail M.A."/>
            <person name="Pineiro S.A."/>
            <person name="Hobley L."/>
            <person name="Sockett R.E."/>
            <person name="Bentley S.D."/>
            <person name="Parkhill J."/>
            <person name="Williams H.N."/>
            <person name="Stine O.C."/>
        </authorList>
    </citation>
    <scope>NUCLEOTIDE SEQUENCE [LARGE SCALE GENOMIC DNA]</scope>
    <source>
        <strain evidence="4">ATCC BAA-682 / DSM 15412 / SJ</strain>
    </source>
</reference>
<dbReference type="Proteomes" id="UP000008963">
    <property type="component" value="Chromosome"/>
</dbReference>
<evidence type="ECO:0000313" key="3">
    <source>
        <dbReference type="EMBL" id="CBW25791.1"/>
    </source>
</evidence>
<feature type="signal peptide" evidence="1">
    <location>
        <begin position="1"/>
        <end position="23"/>
    </location>
</feature>
<keyword evidence="1" id="KW-0732">Signal</keyword>
<protein>
    <submittedName>
        <fullName evidence="3">Lipoprotein</fullName>
    </submittedName>
</protein>
<dbReference type="STRING" id="862908.BMS_0900"/>
<dbReference type="Pfam" id="PF08239">
    <property type="entry name" value="SH3_3"/>
    <property type="match status" value="1"/>
</dbReference>
<sequence>MIMKKLIFALILGFLAIQFETQAACTIKYKSNLRGDATTHSSIVSALPKYTPLIILEKNGDWFKVKGMKFEGWLFHSLLDENLECMSVKDTANAFCPTKNEQHKRAIEYNEGFKVLRKEIGCNLVLDRNRRQLWLNNTNVFPETASMKIRFN</sequence>
<dbReference type="HOGENOM" id="CLU_1719799_0_0_7"/>